<evidence type="ECO:0000256" key="1">
    <source>
        <dbReference type="SAM" id="MobiDB-lite"/>
    </source>
</evidence>
<reference evidence="3" key="1">
    <citation type="submission" date="2015-02" db="EMBL/GenBank/DDBJ databases">
        <authorList>
            <person name="Chooi Y.-H."/>
        </authorList>
    </citation>
    <scope>NUCLEOTIDE SEQUENCE [LARGE SCALE GENOMIC DNA]</scope>
    <source>
        <strain evidence="3">strain Y</strain>
    </source>
</reference>
<dbReference type="Proteomes" id="UP000033187">
    <property type="component" value="Chromosome 1"/>
</dbReference>
<organism evidence="2 3">
    <name type="scientific">Candidatus Filomicrobium marinum</name>
    <dbReference type="NCBI Taxonomy" id="1608628"/>
    <lineage>
        <taxon>Bacteria</taxon>
        <taxon>Pseudomonadati</taxon>
        <taxon>Pseudomonadota</taxon>
        <taxon>Alphaproteobacteria</taxon>
        <taxon>Hyphomicrobiales</taxon>
        <taxon>Hyphomicrobiaceae</taxon>
        <taxon>Filomicrobium</taxon>
    </lineage>
</organism>
<proteinExistence type="predicted"/>
<evidence type="ECO:0000313" key="3">
    <source>
        <dbReference type="Proteomes" id="UP000033187"/>
    </source>
</evidence>
<name>A0A0D6JF62_9HYPH</name>
<dbReference type="KEGG" id="fiy:BN1229_v1_2051"/>
<accession>A0A0D6JF62</accession>
<sequence>MLHGENLPKTTFDIYDLPAQFRLIYEYFEPGFYRLTNGGQALNWVRTQLREDGRVSSRKNFFAEIALADWRNALSVATDQERRELIKMASANRLKIKTERRNEPRGSNRFAEADRTFHGRARA</sequence>
<protein>
    <submittedName>
        <fullName evidence="2">Uncharacterized protein</fullName>
    </submittedName>
</protein>
<dbReference type="EMBL" id="LN829119">
    <property type="protein sequence ID" value="CPR19193.1"/>
    <property type="molecule type" value="Genomic_DNA"/>
</dbReference>
<dbReference type="KEGG" id="fil:BN1229_v1_2049"/>
<dbReference type="AlphaFoldDB" id="A0A0D6JF62"/>
<gene>
    <name evidence="2" type="ORF">YBN1229_v1_2051</name>
</gene>
<feature type="compositionally biased region" description="Basic and acidic residues" evidence="1">
    <location>
        <begin position="96"/>
        <end position="117"/>
    </location>
</feature>
<evidence type="ECO:0000313" key="2">
    <source>
        <dbReference type="EMBL" id="CPR19193.1"/>
    </source>
</evidence>
<keyword evidence="3" id="KW-1185">Reference proteome</keyword>
<dbReference type="RefSeq" id="WP_046478112.1">
    <property type="nucleotide sequence ID" value="NZ_LN829118.1"/>
</dbReference>
<feature type="region of interest" description="Disordered" evidence="1">
    <location>
        <begin position="96"/>
        <end position="123"/>
    </location>
</feature>